<proteinExistence type="predicted"/>
<dbReference type="Proteomes" id="UP000321393">
    <property type="component" value="Unassembled WGS sequence"/>
</dbReference>
<evidence type="ECO:0000313" key="4">
    <source>
        <dbReference type="Proteomes" id="UP000321393"/>
    </source>
</evidence>
<organism evidence="2 4">
    <name type="scientific">Cucumis melo var. makuwa</name>
    <name type="common">Oriental melon</name>
    <dbReference type="NCBI Taxonomy" id="1194695"/>
    <lineage>
        <taxon>Eukaryota</taxon>
        <taxon>Viridiplantae</taxon>
        <taxon>Streptophyta</taxon>
        <taxon>Embryophyta</taxon>
        <taxon>Tracheophyta</taxon>
        <taxon>Spermatophyta</taxon>
        <taxon>Magnoliopsida</taxon>
        <taxon>eudicotyledons</taxon>
        <taxon>Gunneridae</taxon>
        <taxon>Pentapetalae</taxon>
        <taxon>rosids</taxon>
        <taxon>fabids</taxon>
        <taxon>Cucurbitales</taxon>
        <taxon>Cucurbitaceae</taxon>
        <taxon>Benincaseae</taxon>
        <taxon>Cucumis</taxon>
    </lineage>
</organism>
<gene>
    <name evidence="3" type="ORF">E5676_scaffold384G001100</name>
    <name evidence="2" type="ORF">E6C27_scaffold271G001170</name>
</gene>
<accession>A0A5A7VG88</accession>
<dbReference type="Proteomes" id="UP000321947">
    <property type="component" value="Unassembled WGS sequence"/>
</dbReference>
<feature type="compositionally biased region" description="Polar residues" evidence="1">
    <location>
        <begin position="113"/>
        <end position="125"/>
    </location>
</feature>
<reference evidence="4 5" key="1">
    <citation type="submission" date="2019-08" db="EMBL/GenBank/DDBJ databases">
        <title>Draft genome sequences of two oriental melons (Cucumis melo L. var makuwa).</title>
        <authorList>
            <person name="Kwon S.-Y."/>
        </authorList>
    </citation>
    <scope>NUCLEOTIDE SEQUENCE [LARGE SCALE GENOMIC DNA]</scope>
    <source>
        <strain evidence="5">cv. Chang Bougi</strain>
        <strain evidence="4">cv. SW 3</strain>
        <tissue evidence="2">Leaf</tissue>
    </source>
</reference>
<name>A0A5A7VG88_CUCMM</name>
<sequence>MIVVVIFMCNETIIDRLETFHDESVIELARDGVASETWKDDGVKIDVKPQLTSSLLNDVDGEVALQGHVEAEEINLRKADVASVRQHSNRSDLFAQPSFMKLVEPNGDGIPSPDTTEIQTARNQE</sequence>
<evidence type="ECO:0000313" key="5">
    <source>
        <dbReference type="Proteomes" id="UP000321947"/>
    </source>
</evidence>
<evidence type="ECO:0000256" key="1">
    <source>
        <dbReference type="SAM" id="MobiDB-lite"/>
    </source>
</evidence>
<comment type="caution">
    <text evidence="2">The sequence shown here is derived from an EMBL/GenBank/DDBJ whole genome shotgun (WGS) entry which is preliminary data.</text>
</comment>
<evidence type="ECO:0000313" key="2">
    <source>
        <dbReference type="EMBL" id="KAA0066778.1"/>
    </source>
</evidence>
<dbReference type="AlphaFoldDB" id="A0A5A7VG88"/>
<protein>
    <submittedName>
        <fullName evidence="2">Titin-like protein isoform X3</fullName>
    </submittedName>
</protein>
<dbReference type="EMBL" id="SSTD01002424">
    <property type="protein sequence ID" value="TYK27925.1"/>
    <property type="molecule type" value="Genomic_DNA"/>
</dbReference>
<dbReference type="OrthoDB" id="1939753at2759"/>
<feature type="region of interest" description="Disordered" evidence="1">
    <location>
        <begin position="102"/>
        <end position="125"/>
    </location>
</feature>
<evidence type="ECO:0000313" key="3">
    <source>
        <dbReference type="EMBL" id="TYK27925.1"/>
    </source>
</evidence>
<dbReference type="EMBL" id="SSTE01000806">
    <property type="protein sequence ID" value="KAA0066778.1"/>
    <property type="molecule type" value="Genomic_DNA"/>
</dbReference>